<evidence type="ECO:0008006" key="5">
    <source>
        <dbReference type="Google" id="ProtNLM"/>
    </source>
</evidence>
<dbReference type="NCBIfam" id="TIGR04413">
    <property type="entry name" value="MYXAN_cmx8"/>
    <property type="match status" value="1"/>
</dbReference>
<dbReference type="AlphaFoldDB" id="A0A402DJG7"/>
<dbReference type="Pfam" id="PF24121">
    <property type="entry name" value="Cas8b_N"/>
    <property type="match status" value="1"/>
</dbReference>
<sequence length="548" mass="63862">MAKTTRKQIATVDVLNLDYQLVELPSSQHRAGLAGLVLIIRWLERQREFTEKVKNGAICKLTRLDDKGATLELNQTGLEYLFDEIYDASLEEQERNQLLKKRTKEVIQPLREEEKEETDPKTNKTKTKKVYIYPVVVPKGSFLSDPSYDKSSDGKNGLWIKLWRDMVWSILRGVPATRKPFEARAEGQYNDDAIKVWQQLIQPEEFTVDLPSTYFLGAQANNAENILFKDRARLQFLLHFWLFAAQIYVPEVIDNEGKRNFAGYAIAIPDIFKLKRFCERVSRLLSERSIEKSGYLPRDCIVDLAIESALDIMMRLTERLTQSTGEQKTASTVLGIDVIHTEKQGNNIRILGVSRLNPENLMINEYIRIRNQYWSPLFRKQRLLNLVNHSPWYSGFDSLLCTIPYKQITENEYFKHDVREALNNEESAMTEQTETKMEPNIEELVFELVKNYVKRKFYSKYELTWSNVKGNPKEEKEYNEKKEKIAKSAFLDVRSRTEKMDFINYFVSSLCSVPQHMKSEDYVSLTKALYEDTERIRTLTLLALSANS</sequence>
<organism evidence="3 4">
    <name type="scientific">Microcystis aeruginosa NIES-4285</name>
    <dbReference type="NCBI Taxonomy" id="2497681"/>
    <lineage>
        <taxon>Bacteria</taxon>
        <taxon>Bacillati</taxon>
        <taxon>Cyanobacteriota</taxon>
        <taxon>Cyanophyceae</taxon>
        <taxon>Oscillatoriophycideae</taxon>
        <taxon>Chroococcales</taxon>
        <taxon>Microcystaceae</taxon>
        <taxon>Microcystis</taxon>
    </lineage>
</organism>
<dbReference type="EMBL" id="BIFY01000128">
    <property type="protein sequence ID" value="GCE62371.1"/>
    <property type="molecule type" value="Genomic_DNA"/>
</dbReference>
<protein>
    <recommendedName>
        <fullName evidence="5">Type I-MYXAN CRISPR-associated protein Cmx8</fullName>
    </recommendedName>
</protein>
<dbReference type="Proteomes" id="UP000289660">
    <property type="component" value="Unassembled WGS sequence"/>
</dbReference>
<comment type="caution">
    <text evidence="3">The sequence shown here is derived from an EMBL/GenBank/DDBJ whole genome shotgun (WGS) entry which is preliminary data.</text>
</comment>
<evidence type="ECO:0000313" key="4">
    <source>
        <dbReference type="Proteomes" id="UP000289660"/>
    </source>
</evidence>
<proteinExistence type="predicted"/>
<evidence type="ECO:0000259" key="2">
    <source>
        <dbReference type="Pfam" id="PF24122"/>
    </source>
</evidence>
<dbReference type="InterPro" id="IPR056202">
    <property type="entry name" value="Cas8b_C"/>
</dbReference>
<dbReference type="Pfam" id="PF24122">
    <property type="entry name" value="Cas8b_C"/>
    <property type="match status" value="1"/>
</dbReference>
<dbReference type="InterPro" id="IPR030928">
    <property type="entry name" value="MYXAN_cmx8"/>
</dbReference>
<gene>
    <name evidence="3" type="ORF">MiAbB_04317</name>
</gene>
<name>A0A402DJG7_MICAE</name>
<evidence type="ECO:0000313" key="3">
    <source>
        <dbReference type="EMBL" id="GCE62371.1"/>
    </source>
</evidence>
<feature type="domain" description="Type I-B CRISPR Cas8b N-terminal" evidence="1">
    <location>
        <begin position="58"/>
        <end position="326"/>
    </location>
</feature>
<feature type="domain" description="Type I-B CRISPR Cas8b C-terminal" evidence="2">
    <location>
        <begin position="333"/>
        <end position="547"/>
    </location>
</feature>
<dbReference type="InterPro" id="IPR056201">
    <property type="entry name" value="Cas8b_N"/>
</dbReference>
<reference evidence="4" key="1">
    <citation type="submission" date="2018-12" db="EMBL/GenBank/DDBJ databases">
        <title>Genome sequence of Microcystis aeruginosa NIES-4285.</title>
        <authorList>
            <person name="Tanabe Y."/>
        </authorList>
    </citation>
    <scope>NUCLEOTIDE SEQUENCE [LARGE SCALE GENOMIC DNA]</scope>
    <source>
        <strain evidence="4">NIES-4285</strain>
    </source>
</reference>
<dbReference type="RefSeq" id="WP_130758337.1">
    <property type="nucleotide sequence ID" value="NZ_BIFY01000128.1"/>
</dbReference>
<accession>A0A402DJG7</accession>
<evidence type="ECO:0000259" key="1">
    <source>
        <dbReference type="Pfam" id="PF24121"/>
    </source>
</evidence>